<evidence type="ECO:0000256" key="1">
    <source>
        <dbReference type="ARBA" id="ARBA00001933"/>
    </source>
</evidence>
<protein>
    <recommendedName>
        <fullName evidence="8">tRNA-binding domain-containing protein</fullName>
    </recommendedName>
</protein>
<dbReference type="GO" id="GO:0005737">
    <property type="term" value="C:cytoplasm"/>
    <property type="evidence" value="ECO:0007669"/>
    <property type="project" value="TreeGrafter"/>
</dbReference>
<evidence type="ECO:0000256" key="3">
    <source>
        <dbReference type="ARBA" id="ARBA00022884"/>
    </source>
</evidence>
<accession>A0AAE0TEC6</accession>
<reference evidence="9" key="3">
    <citation type="submission" date="2023-05" db="EMBL/GenBank/DDBJ databases">
        <authorList>
            <person name="Smith C.H."/>
        </authorList>
    </citation>
    <scope>NUCLEOTIDE SEQUENCE</scope>
    <source>
        <strain evidence="9">CHS0354</strain>
        <tissue evidence="9">Mantle</tissue>
    </source>
</reference>
<comment type="caution">
    <text evidence="9">The sequence shown here is derived from an EMBL/GenBank/DDBJ whole genome shotgun (WGS) entry which is preliminary data.</text>
</comment>
<dbReference type="GO" id="GO:0019346">
    <property type="term" value="P:transsulfuration"/>
    <property type="evidence" value="ECO:0007669"/>
    <property type="project" value="InterPro"/>
</dbReference>
<dbReference type="InterPro" id="IPR012340">
    <property type="entry name" value="NA-bd_OB-fold"/>
</dbReference>
<sequence>MAEVWREKFSGGRSGDAQQAETKTSDKQEVKTADKLTLFNNAALKVGKIISVRRHPNAERLYIEQIDCGESAPRQVISGIVQHFSEAELLNRHVLVVTGLKPAVIRKENSAGMLLTFEAGEKLELPDLSAHAPGTPVIIKEPAENTPAKREQVSVDEFYSLGLKLTDGTVTLDGNPLTVGDKPLTAPTFKEGQEQARDLFEEKIDGNIYSRFSNPTVTELKDKLCLMEKTEDGIITSTADSWAAEIKPNTKMFFMETPSNPGLEIGDLARAAELCRKHGLIFNVDNCFATPYLQNPAEWGADIITHSATKFIDGQGRVLGGAVLGKAELIKEVRFPVAAYGTVNFAV</sequence>
<evidence type="ECO:0000256" key="2">
    <source>
        <dbReference type="ARBA" id="ARBA00022555"/>
    </source>
</evidence>
<keyword evidence="2 5" id="KW-0820">tRNA-binding</keyword>
<evidence type="ECO:0000313" key="9">
    <source>
        <dbReference type="EMBL" id="KAK3608811.1"/>
    </source>
</evidence>
<organism evidence="9 10">
    <name type="scientific">Potamilus streckersoni</name>
    <dbReference type="NCBI Taxonomy" id="2493646"/>
    <lineage>
        <taxon>Eukaryota</taxon>
        <taxon>Metazoa</taxon>
        <taxon>Spiralia</taxon>
        <taxon>Lophotrochozoa</taxon>
        <taxon>Mollusca</taxon>
        <taxon>Bivalvia</taxon>
        <taxon>Autobranchia</taxon>
        <taxon>Heteroconchia</taxon>
        <taxon>Palaeoheterodonta</taxon>
        <taxon>Unionida</taxon>
        <taxon>Unionoidea</taxon>
        <taxon>Unionidae</taxon>
        <taxon>Ambleminae</taxon>
        <taxon>Lampsilini</taxon>
        <taxon>Potamilus</taxon>
    </lineage>
</organism>
<comment type="similarity">
    <text evidence="6">Belongs to the trans-sulfuration enzymes family.</text>
</comment>
<dbReference type="PANTHER" id="PTHR11808">
    <property type="entry name" value="TRANS-SULFURATION ENZYME FAMILY MEMBER"/>
    <property type="match status" value="1"/>
</dbReference>
<dbReference type="InterPro" id="IPR000277">
    <property type="entry name" value="Cys/Met-Metab_PyrdxlP-dep_enz"/>
</dbReference>
<feature type="compositionally biased region" description="Basic and acidic residues" evidence="7">
    <location>
        <begin position="1"/>
        <end position="10"/>
    </location>
</feature>
<dbReference type="Proteomes" id="UP001195483">
    <property type="component" value="Unassembled WGS sequence"/>
</dbReference>
<dbReference type="PANTHER" id="PTHR11808:SF80">
    <property type="entry name" value="CYSTATHIONINE GAMMA-LYASE"/>
    <property type="match status" value="1"/>
</dbReference>
<dbReference type="PROSITE" id="PS00868">
    <property type="entry name" value="CYS_MET_METAB_PP"/>
    <property type="match status" value="1"/>
</dbReference>
<dbReference type="SUPFAM" id="SSF53383">
    <property type="entry name" value="PLP-dependent transferases"/>
    <property type="match status" value="1"/>
</dbReference>
<keyword evidence="10" id="KW-1185">Reference proteome</keyword>
<keyword evidence="4 6" id="KW-0663">Pyridoxal phosphate</keyword>
<dbReference type="InterPro" id="IPR002547">
    <property type="entry name" value="tRNA-bd_dom"/>
</dbReference>
<evidence type="ECO:0000259" key="8">
    <source>
        <dbReference type="PROSITE" id="PS50886"/>
    </source>
</evidence>
<dbReference type="InterPro" id="IPR015424">
    <property type="entry name" value="PyrdxlP-dep_Trfase"/>
</dbReference>
<dbReference type="InterPro" id="IPR054542">
    <property type="entry name" value="Cys_met_metab_PP"/>
</dbReference>
<evidence type="ECO:0000256" key="5">
    <source>
        <dbReference type="PROSITE-ProRule" id="PRU00209"/>
    </source>
</evidence>
<dbReference type="EMBL" id="JAEAOA010000469">
    <property type="protein sequence ID" value="KAK3608811.1"/>
    <property type="molecule type" value="Genomic_DNA"/>
</dbReference>
<dbReference type="Pfam" id="PF01588">
    <property type="entry name" value="tRNA_bind"/>
    <property type="match status" value="1"/>
</dbReference>
<keyword evidence="3 5" id="KW-0694">RNA-binding</keyword>
<evidence type="ECO:0000256" key="4">
    <source>
        <dbReference type="ARBA" id="ARBA00022898"/>
    </source>
</evidence>
<evidence type="ECO:0000313" key="10">
    <source>
        <dbReference type="Proteomes" id="UP001195483"/>
    </source>
</evidence>
<dbReference type="Gene3D" id="2.40.50.140">
    <property type="entry name" value="Nucleic acid-binding proteins"/>
    <property type="match status" value="1"/>
</dbReference>
<comment type="cofactor">
    <cofactor evidence="1 6">
        <name>pyridoxal 5'-phosphate</name>
        <dbReference type="ChEBI" id="CHEBI:597326"/>
    </cofactor>
</comment>
<dbReference type="AlphaFoldDB" id="A0AAE0TEC6"/>
<dbReference type="GO" id="GO:0016846">
    <property type="term" value="F:carbon-sulfur lyase activity"/>
    <property type="evidence" value="ECO:0007669"/>
    <property type="project" value="TreeGrafter"/>
</dbReference>
<dbReference type="Pfam" id="PF01053">
    <property type="entry name" value="Cys_Met_Meta_PP"/>
    <property type="match status" value="1"/>
</dbReference>
<name>A0AAE0TEC6_9BIVA</name>
<gene>
    <name evidence="9" type="ORF">CHS0354_006852</name>
</gene>
<reference evidence="9" key="2">
    <citation type="journal article" date="2021" name="Genome Biol. Evol.">
        <title>Developing a high-quality reference genome for a parasitic bivalve with doubly uniparental inheritance (Bivalvia: Unionida).</title>
        <authorList>
            <person name="Smith C.H."/>
        </authorList>
    </citation>
    <scope>NUCLEOTIDE SEQUENCE</scope>
    <source>
        <strain evidence="9">CHS0354</strain>
        <tissue evidence="9">Mantle</tissue>
    </source>
</reference>
<dbReference type="SUPFAM" id="SSF50249">
    <property type="entry name" value="Nucleic acid-binding proteins"/>
    <property type="match status" value="1"/>
</dbReference>
<dbReference type="Gene3D" id="3.40.640.10">
    <property type="entry name" value="Type I PLP-dependent aspartate aminotransferase-like (Major domain)"/>
    <property type="match status" value="2"/>
</dbReference>
<dbReference type="PROSITE" id="PS50886">
    <property type="entry name" value="TRBD"/>
    <property type="match status" value="1"/>
</dbReference>
<feature type="domain" description="TRNA-binding" evidence="8">
    <location>
        <begin position="38"/>
        <end position="138"/>
    </location>
</feature>
<evidence type="ECO:0000256" key="6">
    <source>
        <dbReference type="RuleBase" id="RU362118"/>
    </source>
</evidence>
<dbReference type="GO" id="GO:0000049">
    <property type="term" value="F:tRNA binding"/>
    <property type="evidence" value="ECO:0007669"/>
    <property type="project" value="UniProtKB-UniRule"/>
</dbReference>
<evidence type="ECO:0000256" key="7">
    <source>
        <dbReference type="SAM" id="MobiDB-lite"/>
    </source>
</evidence>
<reference evidence="9" key="1">
    <citation type="journal article" date="2021" name="Genome Biol. Evol.">
        <title>A High-Quality Reference Genome for a Parasitic Bivalve with Doubly Uniparental Inheritance (Bivalvia: Unionida).</title>
        <authorList>
            <person name="Smith C.H."/>
        </authorList>
    </citation>
    <scope>NUCLEOTIDE SEQUENCE</scope>
    <source>
        <strain evidence="9">CHS0354</strain>
    </source>
</reference>
<proteinExistence type="inferred from homology"/>
<feature type="region of interest" description="Disordered" evidence="7">
    <location>
        <begin position="1"/>
        <end position="28"/>
    </location>
</feature>
<dbReference type="InterPro" id="IPR015421">
    <property type="entry name" value="PyrdxlP-dep_Trfase_major"/>
</dbReference>
<dbReference type="GO" id="GO:0030170">
    <property type="term" value="F:pyridoxal phosphate binding"/>
    <property type="evidence" value="ECO:0007669"/>
    <property type="project" value="InterPro"/>
</dbReference>